<dbReference type="InterPro" id="IPR013320">
    <property type="entry name" value="ConA-like_dom_sf"/>
</dbReference>
<dbReference type="SUPFAM" id="SSF49899">
    <property type="entry name" value="Concanavalin A-like lectins/glucanases"/>
    <property type="match status" value="1"/>
</dbReference>
<dbReference type="Proteomes" id="UP001141327">
    <property type="component" value="Unassembled WGS sequence"/>
</dbReference>
<feature type="domain" description="TRAF-type" evidence="7">
    <location>
        <begin position="181"/>
        <end position="235"/>
    </location>
</feature>
<accession>A0ABQ8V111</accession>
<feature type="zinc finger region" description="TRAF-type" evidence="4">
    <location>
        <begin position="181"/>
        <end position="235"/>
    </location>
</feature>
<dbReference type="InterPro" id="IPR001293">
    <property type="entry name" value="Znf_TRAF"/>
</dbReference>
<feature type="region of interest" description="Disordered" evidence="5">
    <location>
        <begin position="623"/>
        <end position="1002"/>
    </location>
</feature>
<feature type="domain" description="RING-type" evidence="6">
    <location>
        <begin position="20"/>
        <end position="66"/>
    </location>
</feature>
<feature type="compositionally biased region" description="Low complexity" evidence="5">
    <location>
        <begin position="1321"/>
        <end position="1330"/>
    </location>
</feature>
<dbReference type="PRINTS" id="PR01217">
    <property type="entry name" value="PRICHEXTENSN"/>
</dbReference>
<evidence type="ECO:0000256" key="4">
    <source>
        <dbReference type="PROSITE-ProRule" id="PRU00207"/>
    </source>
</evidence>
<feature type="compositionally biased region" description="Pro residues" evidence="5">
    <location>
        <begin position="742"/>
        <end position="752"/>
    </location>
</feature>
<dbReference type="PROSITE" id="PS50089">
    <property type="entry name" value="ZF_RING_2"/>
    <property type="match status" value="1"/>
</dbReference>
<evidence type="ECO:0000256" key="1">
    <source>
        <dbReference type="ARBA" id="ARBA00022723"/>
    </source>
</evidence>
<protein>
    <recommendedName>
        <fullName evidence="11">RING-type E3 ubiquitin transferase</fullName>
    </recommendedName>
</protein>
<dbReference type="Pfam" id="PF02176">
    <property type="entry name" value="zf-TRAF"/>
    <property type="match status" value="1"/>
</dbReference>
<feature type="compositionally biased region" description="Pro residues" evidence="5">
    <location>
        <begin position="844"/>
        <end position="869"/>
    </location>
</feature>
<dbReference type="PANTHER" id="PTHR10131">
    <property type="entry name" value="TNF RECEPTOR ASSOCIATED FACTOR"/>
    <property type="match status" value="1"/>
</dbReference>
<feature type="zinc finger region" description="TRAF-type" evidence="4">
    <location>
        <begin position="108"/>
        <end position="157"/>
    </location>
</feature>
<feature type="compositionally biased region" description="Low complexity" evidence="5">
    <location>
        <begin position="892"/>
        <end position="911"/>
    </location>
</feature>
<dbReference type="PANTHER" id="PTHR10131:SF94">
    <property type="entry name" value="TNF RECEPTOR-ASSOCIATED FACTOR 4"/>
    <property type="match status" value="1"/>
</dbReference>
<dbReference type="EMBL" id="JAPMOS010000002">
    <property type="protein sequence ID" value="KAJ4462765.1"/>
    <property type="molecule type" value="Genomic_DNA"/>
</dbReference>
<reference evidence="9" key="1">
    <citation type="journal article" date="2022" name="bioRxiv">
        <title>Genomics of Preaxostyla Flagellates Illuminates Evolutionary Transitions and the Path Towards Mitochondrial Loss.</title>
        <authorList>
            <person name="Novak L.V.F."/>
            <person name="Treitli S.C."/>
            <person name="Pyrih J."/>
            <person name="Halakuc P."/>
            <person name="Pipaliya S.V."/>
            <person name="Vacek V."/>
            <person name="Brzon O."/>
            <person name="Soukal P."/>
            <person name="Eme L."/>
            <person name="Dacks J.B."/>
            <person name="Karnkowska A."/>
            <person name="Elias M."/>
            <person name="Hampl V."/>
        </authorList>
    </citation>
    <scope>NUCLEOTIDE SEQUENCE</scope>
    <source>
        <strain evidence="9">RCP-MX</strain>
    </source>
</reference>
<gene>
    <name evidence="9" type="ORF">PAPYR_787</name>
</gene>
<feature type="region of interest" description="Disordered" evidence="5">
    <location>
        <begin position="409"/>
        <end position="432"/>
    </location>
</feature>
<feature type="region of interest" description="Disordered" evidence="5">
    <location>
        <begin position="1044"/>
        <end position="1081"/>
    </location>
</feature>
<dbReference type="InterPro" id="IPR013083">
    <property type="entry name" value="Znf_RING/FYVE/PHD"/>
</dbReference>
<dbReference type="PROSITE" id="PS50188">
    <property type="entry name" value="B302_SPRY"/>
    <property type="match status" value="1"/>
</dbReference>
<feature type="compositionally biased region" description="Low complexity" evidence="5">
    <location>
        <begin position="1428"/>
        <end position="1440"/>
    </location>
</feature>
<evidence type="ECO:0000313" key="9">
    <source>
        <dbReference type="EMBL" id="KAJ4462765.1"/>
    </source>
</evidence>
<feature type="domain" description="B30.2/SPRY" evidence="8">
    <location>
        <begin position="402"/>
        <end position="605"/>
    </location>
</feature>
<dbReference type="InterPro" id="IPR001841">
    <property type="entry name" value="Znf_RING"/>
</dbReference>
<feature type="compositionally biased region" description="Acidic residues" evidence="5">
    <location>
        <begin position="704"/>
        <end position="716"/>
    </location>
</feature>
<feature type="compositionally biased region" description="Pro residues" evidence="5">
    <location>
        <begin position="683"/>
        <end position="693"/>
    </location>
</feature>
<feature type="compositionally biased region" description="Low complexity" evidence="5">
    <location>
        <begin position="964"/>
        <end position="976"/>
    </location>
</feature>
<dbReference type="PROSITE" id="PS50145">
    <property type="entry name" value="ZF_TRAF"/>
    <property type="match status" value="2"/>
</dbReference>
<feature type="compositionally biased region" description="Pro residues" evidence="5">
    <location>
        <begin position="1441"/>
        <end position="1450"/>
    </location>
</feature>
<evidence type="ECO:0000259" key="8">
    <source>
        <dbReference type="PROSITE" id="PS50188"/>
    </source>
</evidence>
<keyword evidence="2 4" id="KW-0863">Zinc-finger</keyword>
<dbReference type="SUPFAM" id="SSF49599">
    <property type="entry name" value="TRAF domain-like"/>
    <property type="match status" value="2"/>
</dbReference>
<dbReference type="InterPro" id="IPR001870">
    <property type="entry name" value="B30.2/SPRY"/>
</dbReference>
<proteinExistence type="predicted"/>
<evidence type="ECO:0000256" key="5">
    <source>
        <dbReference type="SAM" id="MobiDB-lite"/>
    </source>
</evidence>
<feature type="compositionally biased region" description="Low complexity" evidence="5">
    <location>
        <begin position="1391"/>
        <end position="1415"/>
    </location>
</feature>
<dbReference type="InterPro" id="IPR043136">
    <property type="entry name" value="B30.2/SPRY_sf"/>
</dbReference>
<feature type="compositionally biased region" description="Low complexity" evidence="5">
    <location>
        <begin position="419"/>
        <end position="432"/>
    </location>
</feature>
<evidence type="ECO:0000256" key="2">
    <source>
        <dbReference type="ARBA" id="ARBA00022771"/>
    </source>
</evidence>
<comment type="caution">
    <text evidence="9">The sequence shown here is derived from an EMBL/GenBank/DDBJ whole genome shotgun (WGS) entry which is preliminary data.</text>
</comment>
<feature type="compositionally biased region" description="Low complexity" evidence="5">
    <location>
        <begin position="660"/>
        <end position="682"/>
    </location>
</feature>
<keyword evidence="10" id="KW-1185">Reference proteome</keyword>
<name>A0ABQ8V111_9EUKA</name>
<evidence type="ECO:0008006" key="11">
    <source>
        <dbReference type="Google" id="ProtNLM"/>
    </source>
</evidence>
<dbReference type="Gene3D" id="3.30.40.10">
    <property type="entry name" value="Zinc/RING finger domain, C3HC4 (zinc finger)"/>
    <property type="match status" value="3"/>
</dbReference>
<feature type="compositionally biased region" description="Low complexity" evidence="5">
    <location>
        <begin position="1297"/>
        <end position="1310"/>
    </location>
</feature>
<evidence type="ECO:0000259" key="6">
    <source>
        <dbReference type="PROSITE" id="PS50089"/>
    </source>
</evidence>
<sequence length="1583" mass="163056">MIEGYPVEIFVDSVPPEFICTICQCVMRQATIFGCKEASHKACSSCCESWFSKSPSLEARRCPICRQNVAQPCRDLSIDAMISRMKTYCNRKAEGCEWVGTLESLAHHQRCDCSYRLLRCPNLGCAQKEIPARLMEQHVRTCPHRLERCAHCQQMLPLSEKDLGVSSCRIHATPLSFPLQAHVAECPRLPVACPQGCGSMVPRETIRAHQSDQCPRTVLPCPVAGCGEQMARSVLGEHLTAKAVDHILFLSKLLLASQADLAQTRHQVAELSAALAENTRSLEVMRRALPGGNPFAAPAKTATSANPFAEATATCAPPNPFAKTSCAACAAGPVATTPSPTCDDATVAPTPCFSDSAKSCGPACGSCGTTFSGGPCRSRSPCLPHSGSPGPTCRRAESPLPLGERLELQRSCSPARGNRSSTPLRSRPTRGPLMSFQNGFHPDGIEITAGGTVATLQHDRYGCINCLLSDEKLTHGRTEVAIHVLALMGREGNYIGVLCEPPTPEQLGLPFGSLDKAPGWGLHDSERNMGLFSQGHRTAVSSRGFGSGDMVRMRVDVDRGELDFWVNDVHCTHLKELAITRGVYPVIVFCKRRTSYQIVSSTYSTKPASKPATVALEPDDFSISFEAPAPPRPATSGDAPAPQSTPPPMPEPREHSTAIPPRGQQQSAAGAPPPVVQQAGPLFRPPAAPPPLPSESDQSQSGQWEEDAGSFGEDEVQTEHPDRPTPVGTPAPALPGQSRSPSPAPSPSPPSGAPAQLPASSSSLIASPSLTRLLASAASSRSPRQTTALPPPPPSSPPPPPPPPPAAANPAPIPQPQLPHAVAAASPFPALPPSLPPDSTLPAKEPPPPPVPAPVIPPVPAAMPAPPQPSRGAPALGLGGLAQEDEEPPPSARSGKSARSESSSRTGRTRSAQPSPRPLGGPAHPQLQVHPHASAITATTVTATPAKRLPSPQAERPLGYSHQPRAPRGPAGEPPAVTVSMDLGPPGPAVPQSAAHPAPITAPAPAPAPAALFITPHGGFALPPPGLARPSLKGAALLFKYAASSSGGPDNGGALAEPTPRSEAAPYLPQQPSPAGSGAAVLAPRRSGYGRAPRAGAAPPSSLAAAIIQSAAGAGTTWAALTQQLLGTPHPPPGGWPVASPLATPEPLPPAGLLSASSGALGATPLPPGNSTATPPAPALRSGPLQALMDTRRALAASPPSPPPEPEAPCLPEPQPQPQPQPQPADPLAPMSDDEDAASVVSDHPAGRPRDPLAPAPGTAAPEPPSAPGGRPTPSGDIAQPPGPDRDEGTGREGQGAAPADLDLSAAPSSYLGSPPPPVSARPAPAATSPPLSPGQRPSLPALPLDRLGSPRVPGQAEEAASQRSEASSLALSDRVRMAARGDPAPRPMLPAHAQSQSAAPSIDRQQQHRPPGQHQDGEPDDEEDVPLVELELPSTGAAPAPLPSPPKAEPPLADRVPTPPPPLSPGGLARAVAERLAEQLSAQDVRELLAGHMAKSEAAARQSADLLTAIAGELRAQGVELRAQGAELRALKAAGPPPQTAPVAAAATPVPRLPWPCAEAATQTDPAPQPPKRGCCCCCCIC</sequence>
<evidence type="ECO:0000259" key="7">
    <source>
        <dbReference type="PROSITE" id="PS50145"/>
    </source>
</evidence>
<keyword evidence="1 4" id="KW-0479">Metal-binding</keyword>
<feature type="compositionally biased region" description="Pro residues" evidence="5">
    <location>
        <begin position="1199"/>
        <end position="1227"/>
    </location>
</feature>
<feature type="compositionally biased region" description="Low complexity" evidence="5">
    <location>
        <begin position="1356"/>
        <end position="1373"/>
    </location>
</feature>
<feature type="compositionally biased region" description="Low complexity" evidence="5">
    <location>
        <begin position="933"/>
        <end position="946"/>
    </location>
</feature>
<feature type="compositionally biased region" description="Pro residues" evidence="5">
    <location>
        <begin position="789"/>
        <end position="817"/>
    </location>
</feature>
<feature type="compositionally biased region" description="Low complexity" evidence="5">
    <location>
        <begin position="818"/>
        <end position="828"/>
    </location>
</feature>
<evidence type="ECO:0000313" key="10">
    <source>
        <dbReference type="Proteomes" id="UP001141327"/>
    </source>
</evidence>
<feature type="compositionally biased region" description="Low complexity" evidence="5">
    <location>
        <begin position="753"/>
        <end position="788"/>
    </location>
</feature>
<organism evidence="9 10">
    <name type="scientific">Paratrimastix pyriformis</name>
    <dbReference type="NCBI Taxonomy" id="342808"/>
    <lineage>
        <taxon>Eukaryota</taxon>
        <taxon>Metamonada</taxon>
        <taxon>Preaxostyla</taxon>
        <taxon>Paratrimastigidae</taxon>
        <taxon>Paratrimastix</taxon>
    </lineage>
</organism>
<feature type="domain" description="TRAF-type" evidence="7">
    <location>
        <begin position="108"/>
        <end position="157"/>
    </location>
</feature>
<dbReference type="Gene3D" id="2.60.120.920">
    <property type="match status" value="1"/>
</dbReference>
<feature type="compositionally biased region" description="Low complexity" evidence="5">
    <location>
        <begin position="1151"/>
        <end position="1163"/>
    </location>
</feature>
<feature type="region of interest" description="Disordered" evidence="5">
    <location>
        <begin position="1125"/>
        <end position="1471"/>
    </location>
</feature>
<evidence type="ECO:0000256" key="3">
    <source>
        <dbReference type="ARBA" id="ARBA00022833"/>
    </source>
</evidence>
<dbReference type="SUPFAM" id="SSF57850">
    <property type="entry name" value="RING/U-box"/>
    <property type="match status" value="1"/>
</dbReference>
<keyword evidence="3 4" id="KW-0862">Zinc</keyword>